<feature type="domain" description="O-methyltransferase dimerisation" evidence="5">
    <location>
        <begin position="92"/>
        <end position="156"/>
    </location>
</feature>
<protein>
    <recommendedName>
        <fullName evidence="8">O-methyltransferase domain-containing protein</fullName>
    </recommendedName>
</protein>
<evidence type="ECO:0000259" key="4">
    <source>
        <dbReference type="Pfam" id="PF00891"/>
    </source>
</evidence>
<evidence type="ECO:0000313" key="6">
    <source>
        <dbReference type="EMBL" id="EOA91579.1"/>
    </source>
</evidence>
<dbReference type="OrthoDB" id="1606438at2759"/>
<dbReference type="Pfam" id="PF08100">
    <property type="entry name" value="Dimerisation"/>
    <property type="match status" value="1"/>
</dbReference>
<dbReference type="GO" id="GO:0008171">
    <property type="term" value="F:O-methyltransferase activity"/>
    <property type="evidence" value="ECO:0007669"/>
    <property type="project" value="InterPro"/>
</dbReference>
<organism evidence="6 7">
    <name type="scientific">Exserohilum turcicum (strain 28A)</name>
    <name type="common">Northern leaf blight fungus</name>
    <name type="synonym">Setosphaeria turcica</name>
    <dbReference type="NCBI Taxonomy" id="671987"/>
    <lineage>
        <taxon>Eukaryota</taxon>
        <taxon>Fungi</taxon>
        <taxon>Dikarya</taxon>
        <taxon>Ascomycota</taxon>
        <taxon>Pezizomycotina</taxon>
        <taxon>Dothideomycetes</taxon>
        <taxon>Pleosporomycetidae</taxon>
        <taxon>Pleosporales</taxon>
        <taxon>Pleosporineae</taxon>
        <taxon>Pleosporaceae</taxon>
        <taxon>Exserohilum</taxon>
    </lineage>
</organism>
<dbReference type="Gene3D" id="3.40.50.150">
    <property type="entry name" value="Vaccinia Virus protein VP39"/>
    <property type="match status" value="1"/>
</dbReference>
<dbReference type="PANTHER" id="PTHR43712">
    <property type="entry name" value="PUTATIVE (AFU_ORTHOLOGUE AFUA_4G14580)-RELATED"/>
    <property type="match status" value="1"/>
</dbReference>
<dbReference type="GeneID" id="19397212"/>
<gene>
    <name evidence="6" type="ORF">SETTUDRAFT_152659</name>
</gene>
<evidence type="ECO:0000256" key="3">
    <source>
        <dbReference type="ARBA" id="ARBA00022691"/>
    </source>
</evidence>
<accession>R0KRF4</accession>
<dbReference type="SUPFAM" id="SSF46785">
    <property type="entry name" value="Winged helix' DNA-binding domain"/>
    <property type="match status" value="1"/>
</dbReference>
<dbReference type="Gene3D" id="1.10.10.10">
    <property type="entry name" value="Winged helix-like DNA-binding domain superfamily/Winged helix DNA-binding domain"/>
    <property type="match status" value="1"/>
</dbReference>
<proteinExistence type="predicted"/>
<dbReference type="InterPro" id="IPR001077">
    <property type="entry name" value="COMT_C"/>
</dbReference>
<dbReference type="eggNOG" id="KOG3178">
    <property type="taxonomic scope" value="Eukaryota"/>
</dbReference>
<dbReference type="SUPFAM" id="SSF53335">
    <property type="entry name" value="S-adenosyl-L-methionine-dependent methyltransferases"/>
    <property type="match status" value="1"/>
</dbReference>
<evidence type="ECO:0000256" key="2">
    <source>
        <dbReference type="ARBA" id="ARBA00022679"/>
    </source>
</evidence>
<dbReference type="InterPro" id="IPR036388">
    <property type="entry name" value="WH-like_DNA-bd_sf"/>
</dbReference>
<keyword evidence="1" id="KW-0489">Methyltransferase</keyword>
<keyword evidence="2" id="KW-0808">Transferase</keyword>
<dbReference type="Pfam" id="PF00891">
    <property type="entry name" value="Methyltransf_2"/>
    <property type="match status" value="1"/>
</dbReference>
<reference evidence="6 7" key="2">
    <citation type="journal article" date="2013" name="PLoS Genet.">
        <title>Comparative genome structure, secondary metabolite, and effector coding capacity across Cochliobolus pathogens.</title>
        <authorList>
            <person name="Condon B.J."/>
            <person name="Leng Y."/>
            <person name="Wu D."/>
            <person name="Bushley K.E."/>
            <person name="Ohm R.A."/>
            <person name="Otillar R."/>
            <person name="Martin J."/>
            <person name="Schackwitz W."/>
            <person name="Grimwood J."/>
            <person name="MohdZainudin N."/>
            <person name="Xue C."/>
            <person name="Wang R."/>
            <person name="Manning V.A."/>
            <person name="Dhillon B."/>
            <person name="Tu Z.J."/>
            <person name="Steffenson B.J."/>
            <person name="Salamov A."/>
            <person name="Sun H."/>
            <person name="Lowry S."/>
            <person name="LaButti K."/>
            <person name="Han J."/>
            <person name="Copeland A."/>
            <person name="Lindquist E."/>
            <person name="Barry K."/>
            <person name="Schmutz J."/>
            <person name="Baker S.E."/>
            <person name="Ciuffetti L.M."/>
            <person name="Grigoriev I.V."/>
            <person name="Zhong S."/>
            <person name="Turgeon B.G."/>
        </authorList>
    </citation>
    <scope>NUCLEOTIDE SEQUENCE [LARGE SCALE GENOMIC DNA]</scope>
    <source>
        <strain evidence="7">28A</strain>
    </source>
</reference>
<evidence type="ECO:0008006" key="8">
    <source>
        <dbReference type="Google" id="ProtNLM"/>
    </source>
</evidence>
<dbReference type="GO" id="GO:0032259">
    <property type="term" value="P:methylation"/>
    <property type="evidence" value="ECO:0007669"/>
    <property type="project" value="UniProtKB-KW"/>
</dbReference>
<keyword evidence="3" id="KW-0949">S-adenosyl-L-methionine</keyword>
<dbReference type="InterPro" id="IPR016461">
    <property type="entry name" value="COMT-like"/>
</dbReference>
<dbReference type="AlphaFoldDB" id="R0KRF4"/>
<dbReference type="PANTHER" id="PTHR43712:SF5">
    <property type="entry name" value="O-METHYLTRANSFERASE ASQN-RELATED"/>
    <property type="match status" value="1"/>
</dbReference>
<dbReference type="RefSeq" id="XP_008020733.1">
    <property type="nucleotide sequence ID" value="XM_008022542.1"/>
</dbReference>
<dbReference type="InterPro" id="IPR012967">
    <property type="entry name" value="COMT_dimerisation"/>
</dbReference>
<evidence type="ECO:0000256" key="1">
    <source>
        <dbReference type="ARBA" id="ARBA00022603"/>
    </source>
</evidence>
<dbReference type="Proteomes" id="UP000016935">
    <property type="component" value="Unassembled WGS sequence"/>
</dbReference>
<evidence type="ECO:0000313" key="7">
    <source>
        <dbReference type="Proteomes" id="UP000016935"/>
    </source>
</evidence>
<dbReference type="EMBL" id="KB908481">
    <property type="protein sequence ID" value="EOA91579.1"/>
    <property type="molecule type" value="Genomic_DNA"/>
</dbReference>
<keyword evidence="7" id="KW-1185">Reference proteome</keyword>
<dbReference type="InterPro" id="IPR029063">
    <property type="entry name" value="SAM-dependent_MTases_sf"/>
</dbReference>
<reference evidence="6 7" key="1">
    <citation type="journal article" date="2012" name="PLoS Pathog.">
        <title>Diverse lifestyles and strategies of plant pathogenesis encoded in the genomes of eighteen Dothideomycetes fungi.</title>
        <authorList>
            <person name="Ohm R.A."/>
            <person name="Feau N."/>
            <person name="Henrissat B."/>
            <person name="Schoch C.L."/>
            <person name="Horwitz B.A."/>
            <person name="Barry K.W."/>
            <person name="Condon B.J."/>
            <person name="Copeland A.C."/>
            <person name="Dhillon B."/>
            <person name="Glaser F."/>
            <person name="Hesse C.N."/>
            <person name="Kosti I."/>
            <person name="LaButti K."/>
            <person name="Lindquist E.A."/>
            <person name="Lucas S."/>
            <person name="Salamov A.A."/>
            <person name="Bradshaw R.E."/>
            <person name="Ciuffetti L."/>
            <person name="Hamelin R.C."/>
            <person name="Kema G.H.J."/>
            <person name="Lawrence C."/>
            <person name="Scott J.A."/>
            <person name="Spatafora J.W."/>
            <person name="Turgeon B.G."/>
            <person name="de Wit P.J.G.M."/>
            <person name="Zhong S."/>
            <person name="Goodwin S.B."/>
            <person name="Grigoriev I.V."/>
        </authorList>
    </citation>
    <scope>NUCLEOTIDE SEQUENCE [LARGE SCALE GENOMIC DNA]</scope>
    <source>
        <strain evidence="7">28A</strain>
    </source>
</reference>
<name>R0KRF4_EXST2</name>
<dbReference type="PROSITE" id="PS51683">
    <property type="entry name" value="SAM_OMT_II"/>
    <property type="match status" value="1"/>
</dbReference>
<dbReference type="InterPro" id="IPR036390">
    <property type="entry name" value="WH_DNA-bd_sf"/>
</dbReference>
<sequence>MSNQTSQTLESLAATILEKVGLVSRQLGAESIPPPTFAESGHNDYAGESLTLRKARYDLAAAAKSLWLLAQGPEDQIISLKWAPSDTANLDVLLRFDIPETVPLDGTITSDEVAKKVDLPLDITERMLRYAVGNGLFVEPSPGVFAHSAASSRLTRSTHLRHLAVGSCGMHARFVGRIADALWLQQQARQGTNKTLLEGNEPGYNPEAPFNLAYPGYKNVFDFAGQNKQAAEIYHRAMVARANLPRWKMSHILEARDWSDVGDAIIVDVGGSAGQTAMEMAPSIPKARFIVQDFNKVALEQGKQTLANEFSELSDRITFEEYDFFTPNTVQGDYYILRHILHDWTDENVITIMKNLAPALKNGARIILYEAVMPEPPAQLANTWDEKAVWLEDISMLAAHYAKERTCSQYEKLLKAADPNFHYIGTGKAPAAVQSTVEFEYRK</sequence>
<evidence type="ECO:0000259" key="5">
    <source>
        <dbReference type="Pfam" id="PF08100"/>
    </source>
</evidence>
<feature type="domain" description="O-methyltransferase C-terminal" evidence="4">
    <location>
        <begin position="208"/>
        <end position="417"/>
    </location>
</feature>
<dbReference type="HOGENOM" id="CLU_005533_1_3_1"/>